<evidence type="ECO:0000313" key="10">
    <source>
        <dbReference type="Proteomes" id="UP000476934"/>
    </source>
</evidence>
<proteinExistence type="inferred from homology"/>
<protein>
    <submittedName>
        <fullName evidence="9">Iron ABC transporter permease</fullName>
    </submittedName>
</protein>
<evidence type="ECO:0000256" key="1">
    <source>
        <dbReference type="ARBA" id="ARBA00004651"/>
    </source>
</evidence>
<evidence type="ECO:0000256" key="2">
    <source>
        <dbReference type="ARBA" id="ARBA00007935"/>
    </source>
</evidence>
<dbReference type="GO" id="GO:0022857">
    <property type="term" value="F:transmembrane transporter activity"/>
    <property type="evidence" value="ECO:0007669"/>
    <property type="project" value="InterPro"/>
</dbReference>
<dbReference type="AlphaFoldDB" id="A0A6M0P399"/>
<dbReference type="Pfam" id="PF01032">
    <property type="entry name" value="FecCD"/>
    <property type="match status" value="1"/>
</dbReference>
<evidence type="ECO:0000256" key="3">
    <source>
        <dbReference type="ARBA" id="ARBA00022448"/>
    </source>
</evidence>
<dbReference type="FunFam" id="1.10.3470.10:FF:000001">
    <property type="entry name" value="Vitamin B12 ABC transporter permease BtuC"/>
    <property type="match status" value="1"/>
</dbReference>
<keyword evidence="10" id="KW-1185">Reference proteome</keyword>
<feature type="transmembrane region" description="Helical" evidence="8">
    <location>
        <begin position="116"/>
        <end position="133"/>
    </location>
</feature>
<evidence type="ECO:0000256" key="8">
    <source>
        <dbReference type="SAM" id="Phobius"/>
    </source>
</evidence>
<keyword evidence="5 8" id="KW-0812">Transmembrane</keyword>
<feature type="transmembrane region" description="Helical" evidence="8">
    <location>
        <begin position="48"/>
        <end position="71"/>
    </location>
</feature>
<evidence type="ECO:0000256" key="6">
    <source>
        <dbReference type="ARBA" id="ARBA00022989"/>
    </source>
</evidence>
<dbReference type="EMBL" id="JAAIWK010000003">
    <property type="protein sequence ID" value="NEY18933.1"/>
    <property type="molecule type" value="Genomic_DNA"/>
</dbReference>
<organism evidence="9 10">
    <name type="scientific">Heyndrickxia ginsengihumi</name>
    <dbReference type="NCBI Taxonomy" id="363870"/>
    <lineage>
        <taxon>Bacteria</taxon>
        <taxon>Bacillati</taxon>
        <taxon>Bacillota</taxon>
        <taxon>Bacilli</taxon>
        <taxon>Bacillales</taxon>
        <taxon>Bacillaceae</taxon>
        <taxon>Heyndrickxia</taxon>
    </lineage>
</organism>
<dbReference type="GO" id="GO:0005886">
    <property type="term" value="C:plasma membrane"/>
    <property type="evidence" value="ECO:0007669"/>
    <property type="project" value="UniProtKB-SubCell"/>
</dbReference>
<dbReference type="PANTHER" id="PTHR30472:SF25">
    <property type="entry name" value="ABC TRANSPORTER PERMEASE PROTEIN MJ0876-RELATED"/>
    <property type="match status" value="1"/>
</dbReference>
<dbReference type="SUPFAM" id="SSF81345">
    <property type="entry name" value="ABC transporter involved in vitamin B12 uptake, BtuC"/>
    <property type="match status" value="1"/>
</dbReference>
<feature type="transmembrane region" description="Helical" evidence="8">
    <location>
        <begin position="338"/>
        <end position="360"/>
    </location>
</feature>
<keyword evidence="7 8" id="KW-0472">Membrane</keyword>
<sequence>MKRIQNWVLYPNDLTIIIINNDNHYHLYYKRGDDLEQQRTSRGVIGNFYYPVLFLLIFFIAISVIYSVSVGPVHIPFKKSMNILLHVLTNGKMGSAESDGGTSYLNIIYQIRMPRVIFALLIGMGLSLCGIVMQSVVQNPLADPYIIGISSGGALGATFAILIGFGSNAIFATFGVAFGAFLGAVVTSAAVLLLSSVGGKATSVKLVLSGVVVGALCSSFSSLVIYFANNTEGIKDVTFWSMGSLASSNWDKVPILSVVILFGCSVFLFQHRVLNTMLLGDESAVTLGINLSLFRKIYMIIAALITGTMVAYAGTIGFVGLIIPHICRGIFGADHKRLLPATILLGGLFLIWADILSRILIHNVELPIGIITSVIGSPLFIYMIVKKGYQFGG</sequence>
<dbReference type="Proteomes" id="UP000476934">
    <property type="component" value="Unassembled WGS sequence"/>
</dbReference>
<name>A0A6M0P399_9BACI</name>
<keyword evidence="4" id="KW-1003">Cell membrane</keyword>
<reference evidence="9 10" key="1">
    <citation type="submission" date="2020-03" db="EMBL/GenBank/DDBJ databases">
        <title>Bacillus aquiflavi sp. nov., isolated from yellow water of strong flavor Chinese baijiu in Yibin region of China.</title>
        <authorList>
            <person name="Xie J."/>
        </authorList>
    </citation>
    <scope>NUCLEOTIDE SEQUENCE [LARGE SCALE GENOMIC DNA]</scope>
    <source>
        <strain evidence="9 10">Gsoil 114</strain>
    </source>
</reference>
<feature type="transmembrane region" description="Helical" evidence="8">
    <location>
        <begin position="170"/>
        <end position="194"/>
    </location>
</feature>
<dbReference type="InterPro" id="IPR037294">
    <property type="entry name" value="ABC_BtuC-like"/>
</dbReference>
<dbReference type="GO" id="GO:0033214">
    <property type="term" value="P:siderophore-iron import into cell"/>
    <property type="evidence" value="ECO:0007669"/>
    <property type="project" value="TreeGrafter"/>
</dbReference>
<accession>A0A6M0P399</accession>
<dbReference type="InterPro" id="IPR000522">
    <property type="entry name" value="ABC_transptr_permease_BtuC"/>
</dbReference>
<dbReference type="PANTHER" id="PTHR30472">
    <property type="entry name" value="FERRIC ENTEROBACTIN TRANSPORT SYSTEM PERMEASE PROTEIN"/>
    <property type="match status" value="1"/>
</dbReference>
<gene>
    <name evidence="9" type="ORF">G4D61_02980</name>
</gene>
<evidence type="ECO:0000256" key="5">
    <source>
        <dbReference type="ARBA" id="ARBA00022692"/>
    </source>
</evidence>
<comment type="similarity">
    <text evidence="2">Belongs to the binding-protein-dependent transport system permease family. FecCD subfamily.</text>
</comment>
<comment type="subcellular location">
    <subcellularLocation>
        <location evidence="1">Cell membrane</location>
        <topology evidence="1">Multi-pass membrane protein</topology>
    </subcellularLocation>
</comment>
<feature type="transmembrane region" description="Helical" evidence="8">
    <location>
        <begin position="366"/>
        <end position="385"/>
    </location>
</feature>
<evidence type="ECO:0000313" key="9">
    <source>
        <dbReference type="EMBL" id="NEY18933.1"/>
    </source>
</evidence>
<dbReference type="CDD" id="cd06550">
    <property type="entry name" value="TM_ABC_iron-siderophores_like"/>
    <property type="match status" value="1"/>
</dbReference>
<feature type="transmembrane region" description="Helical" evidence="8">
    <location>
        <begin position="206"/>
        <end position="228"/>
    </location>
</feature>
<evidence type="ECO:0000256" key="7">
    <source>
        <dbReference type="ARBA" id="ARBA00023136"/>
    </source>
</evidence>
<keyword evidence="3" id="KW-0813">Transport</keyword>
<evidence type="ECO:0000256" key="4">
    <source>
        <dbReference type="ARBA" id="ARBA00022475"/>
    </source>
</evidence>
<feature type="transmembrane region" description="Helical" evidence="8">
    <location>
        <begin position="145"/>
        <end position="163"/>
    </location>
</feature>
<dbReference type="Gene3D" id="1.10.3470.10">
    <property type="entry name" value="ABC transporter involved in vitamin B12 uptake, BtuC"/>
    <property type="match status" value="1"/>
</dbReference>
<keyword evidence="6 8" id="KW-1133">Transmembrane helix</keyword>
<feature type="transmembrane region" description="Helical" evidence="8">
    <location>
        <begin position="249"/>
        <end position="269"/>
    </location>
</feature>
<feature type="transmembrane region" description="Helical" evidence="8">
    <location>
        <begin position="297"/>
        <end position="326"/>
    </location>
</feature>
<comment type="caution">
    <text evidence="9">The sequence shown here is derived from an EMBL/GenBank/DDBJ whole genome shotgun (WGS) entry which is preliminary data.</text>
</comment>